<keyword evidence="1" id="KW-0614">Plasmid</keyword>
<evidence type="ECO:0000313" key="1">
    <source>
        <dbReference type="EMBL" id="ADO84180.1"/>
    </source>
</evidence>
<name>E3HDJ4_ILYPC</name>
<dbReference type="EMBL" id="CP002282">
    <property type="protein sequence ID" value="ADO84180.1"/>
    <property type="molecule type" value="Genomic_DNA"/>
</dbReference>
<dbReference type="RefSeq" id="WP_013388839.1">
    <property type="nucleotide sequence ID" value="NC_014633.1"/>
</dbReference>
<dbReference type="Gene3D" id="3.30.565.40">
    <property type="entry name" value="Fervidobacterium nodosum Rt17-B1 like"/>
    <property type="match status" value="1"/>
</dbReference>
<reference evidence="1 2" key="1">
    <citation type="journal article" date="2010" name="Stand. Genomic Sci.">
        <title>Complete genome sequence of Ilyobacter polytropus type strain (CuHbu1).</title>
        <authorList>
            <person name="Sikorski J."/>
            <person name="Chertkov O."/>
            <person name="Lapidus A."/>
            <person name="Nolan M."/>
            <person name="Lucas S."/>
            <person name="Del Rio T.G."/>
            <person name="Tice H."/>
            <person name="Cheng J.F."/>
            <person name="Tapia R."/>
            <person name="Han C."/>
            <person name="Goodwin L."/>
            <person name="Pitluck S."/>
            <person name="Liolios K."/>
            <person name="Ivanova N."/>
            <person name="Mavromatis K."/>
            <person name="Mikhailova N."/>
            <person name="Pati A."/>
            <person name="Chen A."/>
            <person name="Palaniappan K."/>
            <person name="Land M."/>
            <person name="Hauser L."/>
            <person name="Chang Y.J."/>
            <person name="Jeffries C.D."/>
            <person name="Brambilla E."/>
            <person name="Yasawong M."/>
            <person name="Rohde M."/>
            <person name="Pukall R."/>
            <person name="Spring S."/>
            <person name="Goker M."/>
            <person name="Woyke T."/>
            <person name="Bristow J."/>
            <person name="Eisen J.A."/>
            <person name="Markowitz V."/>
            <person name="Hugenholtz P."/>
            <person name="Kyrpides N.C."/>
            <person name="Klenk H.P."/>
        </authorList>
    </citation>
    <scope>NUCLEOTIDE SEQUENCE [LARGE SCALE GENOMIC DNA]</scope>
    <source>
        <strain evidence="2">ATCC 51220 / DSM 2926 / LMG 16218 / CuHBu1</strain>
        <plasmid evidence="2">pILYOP01</plasmid>
    </source>
</reference>
<evidence type="ECO:0000313" key="2">
    <source>
        <dbReference type="Proteomes" id="UP000006875"/>
    </source>
</evidence>
<dbReference type="Proteomes" id="UP000006875">
    <property type="component" value="Plasmid pILYOP01"/>
</dbReference>
<dbReference type="InterPro" id="IPR037126">
    <property type="entry name" value="PdaC/RsiV-like_sf"/>
</dbReference>
<keyword evidence="2" id="KW-1185">Reference proteome</keyword>
<geneLocation type="plasmid" evidence="1 2">
    <name>pILYOP01</name>
</geneLocation>
<dbReference type="Gene3D" id="3.90.640.20">
    <property type="entry name" value="Heat-shock cognate protein, ATPase"/>
    <property type="match status" value="1"/>
</dbReference>
<dbReference type="AlphaFoldDB" id="E3HDJ4"/>
<accession>E3HDJ4</accession>
<protein>
    <submittedName>
        <fullName evidence="1">Uncharacterized protein</fullName>
    </submittedName>
</protein>
<dbReference type="HOGENOM" id="CLU_1080851_0_0_0"/>
<dbReference type="KEGG" id="ipo:Ilyop_2421"/>
<sequence>MSLKKNIILIIFLVLAFRSFSVGISTLIIKEKKSNYDIDVKLPYLIGDTKVDKTNKVIMERLKELEIQIEKDSKKNFRELTDSKEPEVTLKGEYTVRVSDSKMVILIVKNRYFLDGYDAQIRTYSYTLSPLDGEFYSREDIFINPSEGVYQVKKIIENMIRKRVRQTKIGESVNIYPNDIILDIDYGGFYLEDKNLVVELIVKGAPPYYDGWEKFKIPLDQIKDFIKYDLKNNLQSSSFRNIKLNQQWFSEYNQLRI</sequence>
<gene>
    <name evidence="1" type="ordered locus">Ilyop_2421</name>
</gene>
<proteinExistence type="predicted"/>
<organism evidence="1 2">
    <name type="scientific">Ilyobacter polytropus (strain ATCC 51220 / DSM 2926 / LMG 16218 / CuHBu1)</name>
    <dbReference type="NCBI Taxonomy" id="572544"/>
    <lineage>
        <taxon>Bacteria</taxon>
        <taxon>Fusobacteriati</taxon>
        <taxon>Fusobacteriota</taxon>
        <taxon>Fusobacteriia</taxon>
        <taxon>Fusobacteriales</taxon>
        <taxon>Fusobacteriaceae</taxon>
        <taxon>Ilyobacter</taxon>
    </lineage>
</organism>